<dbReference type="AlphaFoldDB" id="A0A4V2Z4U2"/>
<evidence type="ECO:0000313" key="3">
    <source>
        <dbReference type="EMBL" id="TDE18038.1"/>
    </source>
</evidence>
<dbReference type="InterPro" id="IPR005094">
    <property type="entry name" value="Endonuclease_MobA/VirD2"/>
</dbReference>
<dbReference type="Pfam" id="PF03432">
    <property type="entry name" value="Relaxase"/>
    <property type="match status" value="1"/>
</dbReference>
<proteinExistence type="predicted"/>
<sequence>MVAVIHASGSLRSALNYNERKVREGAADFLDAGYYLQNPQKLNFQNKLSRLASRNALNPRVKVNTLHISLNFAPDEKLSSQQLKAIAGSYLAKIGFEKQPYLLYEHRDSGHPHVHLITSSIRADGSAIRLHNLGKNQSEKARKELESEFGLVRAQDQNQGAYQLKPANLTVAEYGKSQTKKAIRDVLQGVLHQYKFCSLPELNAVLSQYNVTAERGTEGSRIYKKQGLVYRLLDRDGQKIGVPVKASDFHFKPTLKSLNGRFAANEPERLKYRPRLKNLIDLTLLNRRHSLESLSESLKKQGVQMLVRRSEQGLVYGLTYVDLRTQCVFNGSALGKAYSAKAILERCTDSPSKTRNTKVFDPDLQQSSHPKAAGQRNFTTGSKDLERVLSQSHQGQDKLLYDLFSPEFGSENVPWQLAKTRRKKRKKVNR</sequence>
<dbReference type="Proteomes" id="UP000294850">
    <property type="component" value="Unassembled WGS sequence"/>
</dbReference>
<name>A0A4V2Z4U2_9BACT</name>
<evidence type="ECO:0000313" key="4">
    <source>
        <dbReference type="Proteomes" id="UP000294850"/>
    </source>
</evidence>
<keyword evidence="4" id="KW-1185">Reference proteome</keyword>
<feature type="region of interest" description="Disordered" evidence="1">
    <location>
        <begin position="351"/>
        <end position="378"/>
    </location>
</feature>
<gene>
    <name evidence="3" type="ORF">E0F88_00330</name>
</gene>
<dbReference type="RefSeq" id="WP_131955562.1">
    <property type="nucleotide sequence ID" value="NZ_SMFL01000001.1"/>
</dbReference>
<protein>
    <submittedName>
        <fullName evidence="3">Relaxase</fullName>
    </submittedName>
</protein>
<dbReference type="OrthoDB" id="915634at2"/>
<evidence type="ECO:0000259" key="2">
    <source>
        <dbReference type="Pfam" id="PF03432"/>
    </source>
</evidence>
<accession>A0A4V2Z4U2</accession>
<comment type="caution">
    <text evidence="3">The sequence shown here is derived from an EMBL/GenBank/DDBJ whole genome shotgun (WGS) entry which is preliminary data.</text>
</comment>
<reference evidence="3 4" key="1">
    <citation type="submission" date="2019-03" db="EMBL/GenBank/DDBJ databases">
        <title>Dyadobacter AR-3-6 sp. nov., isolated from arctic soil.</title>
        <authorList>
            <person name="Chaudhary D.K."/>
        </authorList>
    </citation>
    <scope>NUCLEOTIDE SEQUENCE [LARGE SCALE GENOMIC DNA]</scope>
    <source>
        <strain evidence="3 4">AR-3-6</strain>
    </source>
</reference>
<feature type="domain" description="MobA/VirD2-like nuclease" evidence="2">
    <location>
        <begin position="17"/>
        <end position="151"/>
    </location>
</feature>
<dbReference type="EMBL" id="SMFL01000001">
    <property type="protein sequence ID" value="TDE18038.1"/>
    <property type="molecule type" value="Genomic_DNA"/>
</dbReference>
<evidence type="ECO:0000256" key="1">
    <source>
        <dbReference type="SAM" id="MobiDB-lite"/>
    </source>
</evidence>
<organism evidence="3 4">
    <name type="scientific">Dyadobacter psychrotolerans</name>
    <dbReference type="NCBI Taxonomy" id="2541721"/>
    <lineage>
        <taxon>Bacteria</taxon>
        <taxon>Pseudomonadati</taxon>
        <taxon>Bacteroidota</taxon>
        <taxon>Cytophagia</taxon>
        <taxon>Cytophagales</taxon>
        <taxon>Spirosomataceae</taxon>
        <taxon>Dyadobacter</taxon>
    </lineage>
</organism>